<protein>
    <recommendedName>
        <fullName evidence="3">TRAP transporter TatT component family protein</fullName>
    </recommendedName>
</protein>
<accession>A0A2T0W0B7</accession>
<evidence type="ECO:0000313" key="2">
    <source>
        <dbReference type="Proteomes" id="UP000238007"/>
    </source>
</evidence>
<evidence type="ECO:0000313" key="1">
    <source>
        <dbReference type="EMBL" id="PRY78058.1"/>
    </source>
</evidence>
<dbReference type="AlphaFoldDB" id="A0A2T0W0B7"/>
<reference evidence="1 2" key="1">
    <citation type="submission" date="2018-03" db="EMBL/GenBank/DDBJ databases">
        <title>Genomic Encyclopedia of Archaeal and Bacterial Type Strains, Phase II (KMG-II): from individual species to whole genera.</title>
        <authorList>
            <person name="Goeker M."/>
        </authorList>
    </citation>
    <scope>NUCLEOTIDE SEQUENCE [LARGE SCALE GENOMIC DNA]</scope>
    <source>
        <strain evidence="1 2">DSM 101533</strain>
    </source>
</reference>
<dbReference type="Proteomes" id="UP000238007">
    <property type="component" value="Unassembled WGS sequence"/>
</dbReference>
<comment type="caution">
    <text evidence="1">The sequence shown here is derived from an EMBL/GenBank/DDBJ whole genome shotgun (WGS) entry which is preliminary data.</text>
</comment>
<name>A0A2T0W0B7_9RHOB</name>
<sequence length="221" mass="24273">MKFYRHVLIAVAALSVIFSGYVARSELKVMVRDRDEVTAFLSALQSSPKFEDAMSHASYVRQMTHCDDLMSSVSGVLMGPEALSNIAHGCLERAQQVLRSTPTMSLAHLVKADAQYINGDNELAIAALQVSQQTAPAEGWLATRRIRLAIKLGPDDLGASAVSDARLMVQDRVYRPYLARYFVATPEVQNWVIGAVSEINGRDLRLFYDLIKDQSLGGAAL</sequence>
<proteinExistence type="predicted"/>
<dbReference type="EMBL" id="PVTP01000004">
    <property type="protein sequence ID" value="PRY78058.1"/>
    <property type="molecule type" value="Genomic_DNA"/>
</dbReference>
<organism evidence="1 2">
    <name type="scientific">Yoonia maritima</name>
    <dbReference type="NCBI Taxonomy" id="1435347"/>
    <lineage>
        <taxon>Bacteria</taxon>
        <taxon>Pseudomonadati</taxon>
        <taxon>Pseudomonadota</taxon>
        <taxon>Alphaproteobacteria</taxon>
        <taxon>Rhodobacterales</taxon>
        <taxon>Paracoccaceae</taxon>
        <taxon>Yoonia</taxon>
    </lineage>
</organism>
<keyword evidence="2" id="KW-1185">Reference proteome</keyword>
<dbReference type="OrthoDB" id="7865816at2"/>
<gene>
    <name evidence="1" type="ORF">CLV80_10420</name>
</gene>
<dbReference type="RefSeq" id="WP_106356216.1">
    <property type="nucleotide sequence ID" value="NZ_PVTP01000004.1"/>
</dbReference>
<evidence type="ECO:0008006" key="3">
    <source>
        <dbReference type="Google" id="ProtNLM"/>
    </source>
</evidence>